<dbReference type="PROSITE" id="PS51257">
    <property type="entry name" value="PROKAR_LIPOPROTEIN"/>
    <property type="match status" value="1"/>
</dbReference>
<dbReference type="Proteomes" id="UP000252100">
    <property type="component" value="Chromosome"/>
</dbReference>
<dbReference type="GO" id="GO:0030246">
    <property type="term" value="F:carbohydrate binding"/>
    <property type="evidence" value="ECO:0007669"/>
    <property type="project" value="TreeGrafter"/>
</dbReference>
<keyword evidence="5" id="KW-1185">Reference proteome</keyword>
<organism evidence="4 5">
    <name type="scientific">Salicibibacter kimchii</name>
    <dbReference type="NCBI Taxonomy" id="2099786"/>
    <lineage>
        <taxon>Bacteria</taxon>
        <taxon>Bacillati</taxon>
        <taxon>Bacillota</taxon>
        <taxon>Bacilli</taxon>
        <taxon>Bacillales</taxon>
        <taxon>Bacillaceae</taxon>
        <taxon>Salicibibacter</taxon>
    </lineage>
</organism>
<dbReference type="PANTHER" id="PTHR33376">
    <property type="match status" value="1"/>
</dbReference>
<feature type="signal peptide" evidence="3">
    <location>
        <begin position="1"/>
        <end position="21"/>
    </location>
</feature>
<dbReference type="OrthoDB" id="9776801at2"/>
<dbReference type="EMBL" id="CP031092">
    <property type="protein sequence ID" value="AXF56970.1"/>
    <property type="molecule type" value="Genomic_DNA"/>
</dbReference>
<sequence length="353" mass="39073">MKKYKSLFYTMTLAGLMSVMAACGGSDEEAGSEVDEEATADEASDEGSEPDQDAEEVFSLTLITEESHMWHQAALVFQEELEERSDGRFSLETYPAGQLGSEADMLQQIESGSIDFGFITAAEVSSREEAFSAWLAPYLFETIEEAHEARQSEEAIDILDTLEGSNMLGLDYLFAGQRMMLFADEEVTGAEDMSGLTLRVTPSPAMLHFYNSAGASTEGMPLTEVYSAVQQGVIDGMDMDLDATITNNFAEVVDYGAVTNHMVWPSVAIVSEQTMEGLSEEDQQIVQDSLEVAADYSAETRAAQEEEFIEELEDQGMEMYEIDQEAFEDQIEDFDEEFAPQDPLIESFINAHR</sequence>
<dbReference type="NCBIfam" id="NF037995">
    <property type="entry name" value="TRAP_S1"/>
    <property type="match status" value="1"/>
</dbReference>
<dbReference type="GO" id="GO:0055085">
    <property type="term" value="P:transmembrane transport"/>
    <property type="evidence" value="ECO:0007669"/>
    <property type="project" value="InterPro"/>
</dbReference>
<dbReference type="Gene3D" id="3.40.190.170">
    <property type="entry name" value="Bacterial extracellular solute-binding protein, family 7"/>
    <property type="match status" value="1"/>
</dbReference>
<evidence type="ECO:0000313" key="4">
    <source>
        <dbReference type="EMBL" id="AXF56970.1"/>
    </source>
</evidence>
<feature type="chain" id="PRO_5038400307" evidence="3">
    <location>
        <begin position="22"/>
        <end position="353"/>
    </location>
</feature>
<dbReference type="InterPro" id="IPR038404">
    <property type="entry name" value="TRAP_DctP_sf"/>
</dbReference>
<name>A0A345C189_9BACI</name>
<gene>
    <name evidence="4" type="ORF">DT065_13805</name>
</gene>
<protein>
    <submittedName>
        <fullName evidence="4">C4-dicarboxylate ABC transporter substrate-binding protein</fullName>
    </submittedName>
</protein>
<proteinExistence type="predicted"/>
<dbReference type="CDD" id="cd13603">
    <property type="entry name" value="PBP2_TRAP_Siap_TeaA_like"/>
    <property type="match status" value="1"/>
</dbReference>
<keyword evidence="1 3" id="KW-0732">Signal</keyword>
<feature type="region of interest" description="Disordered" evidence="2">
    <location>
        <begin position="26"/>
        <end position="55"/>
    </location>
</feature>
<dbReference type="PANTHER" id="PTHR33376:SF2">
    <property type="entry name" value="DICARBOXYLATE-BINDING PERIPLASMIC PROTEIN"/>
    <property type="match status" value="1"/>
</dbReference>
<evidence type="ECO:0000256" key="2">
    <source>
        <dbReference type="SAM" id="MobiDB-lite"/>
    </source>
</evidence>
<dbReference type="AlphaFoldDB" id="A0A345C189"/>
<reference evidence="4 5" key="1">
    <citation type="journal article" date="2018" name="J. Microbiol.">
        <title>Salicibibacter kimchii gen. nov., sp. nov., a moderately halophilic and alkalitolerant bacterium in the family Bacillaceae, isolated from kimchi.</title>
        <authorList>
            <person name="Jang J.Y."/>
            <person name="Oh Y.J."/>
            <person name="Lim S.K."/>
            <person name="Park H.K."/>
            <person name="Lee C."/>
            <person name="Kim J.Y."/>
            <person name="Lee M.A."/>
            <person name="Choi H.J."/>
        </authorList>
    </citation>
    <scope>NUCLEOTIDE SEQUENCE [LARGE SCALE GENOMIC DNA]</scope>
    <source>
        <strain evidence="4 5">NKC1-1</strain>
    </source>
</reference>
<evidence type="ECO:0000256" key="3">
    <source>
        <dbReference type="SAM" id="SignalP"/>
    </source>
</evidence>
<dbReference type="InterPro" id="IPR018389">
    <property type="entry name" value="DctP_fam"/>
</dbReference>
<accession>A0A345C189</accession>
<dbReference type="RefSeq" id="WP_114374368.1">
    <property type="nucleotide sequence ID" value="NZ_CP031092.1"/>
</dbReference>
<dbReference type="Pfam" id="PF03480">
    <property type="entry name" value="DctP"/>
    <property type="match status" value="1"/>
</dbReference>
<evidence type="ECO:0000313" key="5">
    <source>
        <dbReference type="Proteomes" id="UP000252100"/>
    </source>
</evidence>
<evidence type="ECO:0000256" key="1">
    <source>
        <dbReference type="ARBA" id="ARBA00022729"/>
    </source>
</evidence>
<dbReference type="KEGG" id="rue:DT065_13805"/>